<dbReference type="EMBL" id="KL367490">
    <property type="protein sequence ID" value="KFD70057.1"/>
    <property type="molecule type" value="Genomic_DNA"/>
</dbReference>
<gene>
    <name evidence="1" type="ORF">M513_02211</name>
    <name evidence="2" type="ORF">M514_02211</name>
</gene>
<keyword evidence="3" id="KW-1185">Reference proteome</keyword>
<dbReference type="Proteomes" id="UP000030758">
    <property type="component" value="Unassembled WGS sequence"/>
</dbReference>
<accession>A0A085MIA8</accession>
<dbReference type="AlphaFoldDB" id="A0A085MIA8"/>
<evidence type="ECO:0000313" key="3">
    <source>
        <dbReference type="Proteomes" id="UP000030764"/>
    </source>
</evidence>
<evidence type="ECO:0000313" key="2">
    <source>
        <dbReference type="EMBL" id="KFD70057.1"/>
    </source>
</evidence>
<reference evidence="1 3" key="1">
    <citation type="journal article" date="2014" name="Nat. Genet.">
        <title>Genome and transcriptome of the porcine whipworm Trichuris suis.</title>
        <authorList>
            <person name="Jex A.R."/>
            <person name="Nejsum P."/>
            <person name="Schwarz E.M."/>
            <person name="Hu L."/>
            <person name="Young N.D."/>
            <person name="Hall R.S."/>
            <person name="Korhonen P.K."/>
            <person name="Liao S."/>
            <person name="Thamsborg S."/>
            <person name="Xia J."/>
            <person name="Xu P."/>
            <person name="Wang S."/>
            <person name="Scheerlinck J.P."/>
            <person name="Hofmann A."/>
            <person name="Sternberg P.W."/>
            <person name="Wang J."/>
            <person name="Gasser R.B."/>
        </authorList>
    </citation>
    <scope>NUCLEOTIDE SEQUENCE [LARGE SCALE GENOMIC DNA]</scope>
    <source>
        <strain evidence="2">DCEP-RM93F</strain>
        <strain evidence="1">DCEP-RM93M</strain>
    </source>
</reference>
<dbReference type="EMBL" id="KL363191">
    <property type="protein sequence ID" value="KFD56954.1"/>
    <property type="molecule type" value="Genomic_DNA"/>
</dbReference>
<sequence length="64" mass="7071">MSLRRGIRRGRIRTDASPLTLSVEELVGAAATLFATAMTELTREVRKCTISQQQTMEKSSEGDD</sequence>
<evidence type="ECO:0000313" key="1">
    <source>
        <dbReference type="EMBL" id="KFD56954.1"/>
    </source>
</evidence>
<name>A0A085MIA8_9BILA</name>
<proteinExistence type="predicted"/>
<protein>
    <submittedName>
        <fullName evidence="1">Uncharacterized protein</fullName>
    </submittedName>
</protein>
<dbReference type="Proteomes" id="UP000030764">
    <property type="component" value="Unassembled WGS sequence"/>
</dbReference>
<organism evidence="1 3">
    <name type="scientific">Trichuris suis</name>
    <name type="common">pig whipworm</name>
    <dbReference type="NCBI Taxonomy" id="68888"/>
    <lineage>
        <taxon>Eukaryota</taxon>
        <taxon>Metazoa</taxon>
        <taxon>Ecdysozoa</taxon>
        <taxon>Nematoda</taxon>
        <taxon>Enoplea</taxon>
        <taxon>Dorylaimia</taxon>
        <taxon>Trichinellida</taxon>
        <taxon>Trichuridae</taxon>
        <taxon>Trichuris</taxon>
    </lineage>
</organism>